<feature type="transmembrane region" description="Helical" evidence="10">
    <location>
        <begin position="43"/>
        <end position="67"/>
    </location>
</feature>
<dbReference type="SMART" id="SM00387">
    <property type="entry name" value="HATPase_c"/>
    <property type="match status" value="1"/>
</dbReference>
<feature type="transmembrane region" description="Helical" evidence="10">
    <location>
        <begin position="184"/>
        <end position="205"/>
    </location>
</feature>
<accession>A0ABU2C5L0</accession>
<dbReference type="SUPFAM" id="SSF55874">
    <property type="entry name" value="ATPase domain of HSP90 chaperone/DNA topoisomerase II/histidine kinase"/>
    <property type="match status" value="1"/>
</dbReference>
<dbReference type="InterPro" id="IPR036890">
    <property type="entry name" value="HATPase_C_sf"/>
</dbReference>
<feature type="transmembrane region" description="Helical" evidence="10">
    <location>
        <begin position="112"/>
        <end position="133"/>
    </location>
</feature>
<evidence type="ECO:0000313" key="12">
    <source>
        <dbReference type="EMBL" id="MDR7376605.1"/>
    </source>
</evidence>
<evidence type="ECO:0000256" key="5">
    <source>
        <dbReference type="ARBA" id="ARBA00022777"/>
    </source>
</evidence>
<evidence type="ECO:0000256" key="10">
    <source>
        <dbReference type="SAM" id="Phobius"/>
    </source>
</evidence>
<dbReference type="Proteomes" id="UP001180487">
    <property type="component" value="Unassembled WGS sequence"/>
</dbReference>
<reference evidence="12 13" key="1">
    <citation type="submission" date="2023-07" db="EMBL/GenBank/DDBJ databases">
        <title>Sorghum-associated microbial communities from plants grown in Nebraska, USA.</title>
        <authorList>
            <person name="Schachtman D."/>
        </authorList>
    </citation>
    <scope>NUCLEOTIDE SEQUENCE [LARGE SCALE GENOMIC DNA]</scope>
    <source>
        <strain evidence="12 13">BE313</strain>
    </source>
</reference>
<evidence type="ECO:0000256" key="6">
    <source>
        <dbReference type="ARBA" id="ARBA00022989"/>
    </source>
</evidence>
<feature type="transmembrane region" description="Helical" evidence="10">
    <location>
        <begin position="73"/>
        <end position="100"/>
    </location>
</feature>
<dbReference type="InterPro" id="IPR005467">
    <property type="entry name" value="His_kinase_dom"/>
</dbReference>
<name>A0ABU2C5L0_9BURK</name>
<evidence type="ECO:0000256" key="9">
    <source>
        <dbReference type="SAM" id="Coils"/>
    </source>
</evidence>
<keyword evidence="7" id="KW-0902">Two-component regulatory system</keyword>
<keyword evidence="3" id="KW-0808">Transferase</keyword>
<feature type="coiled-coil region" evidence="9">
    <location>
        <begin position="287"/>
        <end position="342"/>
    </location>
</feature>
<evidence type="ECO:0000256" key="1">
    <source>
        <dbReference type="ARBA" id="ARBA00004651"/>
    </source>
</evidence>
<dbReference type="Gene3D" id="1.20.5.1930">
    <property type="match status" value="1"/>
</dbReference>
<dbReference type="PANTHER" id="PTHR24421">
    <property type="entry name" value="NITRATE/NITRITE SENSOR PROTEIN NARX-RELATED"/>
    <property type="match status" value="1"/>
</dbReference>
<evidence type="ECO:0000256" key="3">
    <source>
        <dbReference type="ARBA" id="ARBA00022679"/>
    </source>
</evidence>
<dbReference type="Pfam" id="PF05231">
    <property type="entry name" value="MASE1"/>
    <property type="match status" value="1"/>
</dbReference>
<dbReference type="RefSeq" id="WP_310371651.1">
    <property type="nucleotide sequence ID" value="NZ_JAVDXT010000001.1"/>
</dbReference>
<feature type="domain" description="Histidine kinase" evidence="11">
    <location>
        <begin position="350"/>
        <end position="542"/>
    </location>
</feature>
<dbReference type="PANTHER" id="PTHR24421:SF58">
    <property type="entry name" value="SIGNAL TRANSDUCTION HISTIDINE-PROTEIN KINASE_PHOSPHATASE UHPB"/>
    <property type="match status" value="1"/>
</dbReference>
<keyword evidence="2" id="KW-1003">Cell membrane</keyword>
<evidence type="ECO:0000256" key="8">
    <source>
        <dbReference type="ARBA" id="ARBA00023136"/>
    </source>
</evidence>
<dbReference type="InterPro" id="IPR003594">
    <property type="entry name" value="HATPase_dom"/>
</dbReference>
<comment type="caution">
    <text evidence="12">The sequence shown here is derived from an EMBL/GenBank/DDBJ whole genome shotgun (WGS) entry which is preliminary data.</text>
</comment>
<evidence type="ECO:0000313" key="13">
    <source>
        <dbReference type="Proteomes" id="UP001180487"/>
    </source>
</evidence>
<gene>
    <name evidence="12" type="ORF">J2X19_001263</name>
</gene>
<dbReference type="Gene3D" id="3.30.565.10">
    <property type="entry name" value="Histidine kinase-like ATPase, C-terminal domain"/>
    <property type="match status" value="1"/>
</dbReference>
<dbReference type="EMBL" id="JAVDXT010000001">
    <property type="protein sequence ID" value="MDR7376605.1"/>
    <property type="molecule type" value="Genomic_DNA"/>
</dbReference>
<evidence type="ECO:0000256" key="2">
    <source>
        <dbReference type="ARBA" id="ARBA00022475"/>
    </source>
</evidence>
<dbReference type="PROSITE" id="PS50109">
    <property type="entry name" value="HIS_KIN"/>
    <property type="match status" value="1"/>
</dbReference>
<dbReference type="GO" id="GO:0016301">
    <property type="term" value="F:kinase activity"/>
    <property type="evidence" value="ECO:0007669"/>
    <property type="project" value="UniProtKB-KW"/>
</dbReference>
<evidence type="ECO:0000259" key="11">
    <source>
        <dbReference type="PROSITE" id="PS50109"/>
    </source>
</evidence>
<feature type="transmembrane region" description="Helical" evidence="10">
    <location>
        <begin position="6"/>
        <end position="31"/>
    </location>
</feature>
<dbReference type="InterPro" id="IPR007895">
    <property type="entry name" value="MASE1"/>
</dbReference>
<feature type="transmembrane region" description="Helical" evidence="10">
    <location>
        <begin position="211"/>
        <end position="228"/>
    </location>
</feature>
<feature type="transmembrane region" description="Helical" evidence="10">
    <location>
        <begin position="153"/>
        <end position="172"/>
    </location>
</feature>
<comment type="subcellular location">
    <subcellularLocation>
        <location evidence="1">Cell membrane</location>
        <topology evidence="1">Multi-pass membrane protein</topology>
    </subcellularLocation>
</comment>
<keyword evidence="4 10" id="KW-0812">Transmembrane</keyword>
<keyword evidence="13" id="KW-1185">Reference proteome</keyword>
<dbReference type="CDD" id="cd16917">
    <property type="entry name" value="HATPase_UhpB-NarQ-NarX-like"/>
    <property type="match status" value="1"/>
</dbReference>
<proteinExistence type="predicted"/>
<keyword evidence="5 12" id="KW-0418">Kinase</keyword>
<dbReference type="InterPro" id="IPR050482">
    <property type="entry name" value="Sensor_HK_TwoCompSys"/>
</dbReference>
<feature type="transmembrane region" description="Helical" evidence="10">
    <location>
        <begin position="266"/>
        <end position="288"/>
    </location>
</feature>
<evidence type="ECO:0000256" key="4">
    <source>
        <dbReference type="ARBA" id="ARBA00022692"/>
    </source>
</evidence>
<keyword evidence="6 10" id="KW-1133">Transmembrane helix</keyword>
<keyword evidence="9" id="KW-0175">Coiled coil</keyword>
<organism evidence="12 13">
    <name type="scientific">Rhodoferax ferrireducens</name>
    <dbReference type="NCBI Taxonomy" id="192843"/>
    <lineage>
        <taxon>Bacteria</taxon>
        <taxon>Pseudomonadati</taxon>
        <taxon>Pseudomonadota</taxon>
        <taxon>Betaproteobacteria</taxon>
        <taxon>Burkholderiales</taxon>
        <taxon>Comamonadaceae</taxon>
        <taxon>Rhodoferax</taxon>
    </lineage>
</organism>
<dbReference type="Pfam" id="PF07730">
    <property type="entry name" value="HisKA_3"/>
    <property type="match status" value="1"/>
</dbReference>
<sequence length="551" mass="59134">MPPPTAFFARLAGVTLLYVATAKAGLLLAVVGHTVTLVWAPSGIALAALLAYGYRMAFGVAIGAFIANAWSELPLAAAAGIAAGNTLEALAGAFLLLRLAGFRNALDRRRDVFALILLAAVCATMLSAFVGVATLSLGKVIAAGDYATVWLKWWLGDMMGVLVAAPPLLVWLSRTRPRLSPAKAFEACCLAVALTAVSLNIFGAPELAVQGFYPASLAVFPFIIWGALRFDQWGASLVTLIVSLLAVWCTTHGTGPFVVAEPVDSLVRWCAFAIVLAVTGLLLAASVAEQRRAQVELKSSHDQLEQRVLARTRDLAQTNIDLRKEMTERRRLEASLIRISEEQQQNMGRELHDGLGQQLTGLALFSATLRHRLEEQALPEAELAGRIVEQVHQATAVVRSVAHGLYPSELEFDGLPAALARLAEDTLSLQGLRCTFQSDAGVQVDDALVAINLYRIAQEAVHNAVKYSRASELRIALTQSQGRHQLVVSDNGIGMNLATSQRGRGIGMHSMRYRASLLGGHFDIAPNAPSGTTIRVTYPDQKVQSEQQHGA</sequence>
<feature type="transmembrane region" description="Helical" evidence="10">
    <location>
        <begin position="235"/>
        <end position="254"/>
    </location>
</feature>
<dbReference type="Pfam" id="PF02518">
    <property type="entry name" value="HATPase_c"/>
    <property type="match status" value="1"/>
</dbReference>
<protein>
    <submittedName>
        <fullName evidence="12">Signal transduction histidine kinase</fullName>
    </submittedName>
</protein>
<dbReference type="InterPro" id="IPR011712">
    <property type="entry name" value="Sig_transdc_His_kin_sub3_dim/P"/>
</dbReference>
<keyword evidence="8 10" id="KW-0472">Membrane</keyword>
<evidence type="ECO:0000256" key="7">
    <source>
        <dbReference type="ARBA" id="ARBA00023012"/>
    </source>
</evidence>